<proteinExistence type="predicted"/>
<accession>A0A1T5D036</accession>
<dbReference type="PANTHER" id="PTHR46797">
    <property type="entry name" value="HTH-TYPE TRANSCRIPTIONAL REGULATOR"/>
    <property type="match status" value="1"/>
</dbReference>
<dbReference type="Proteomes" id="UP000190150">
    <property type="component" value="Unassembled WGS sequence"/>
</dbReference>
<dbReference type="InterPro" id="IPR010982">
    <property type="entry name" value="Lambda_DNA-bd_dom_sf"/>
</dbReference>
<dbReference type="InterPro" id="IPR001387">
    <property type="entry name" value="Cro/C1-type_HTH"/>
</dbReference>
<dbReference type="Gene3D" id="1.10.260.40">
    <property type="entry name" value="lambda repressor-like DNA-binding domains"/>
    <property type="match status" value="1"/>
</dbReference>
<sequence>MKEMSISEFKRKLGERIMILRKQNNLSQEQLAHTIGKDKQFINRYEVQGANPTAFILFQIAKALKVTPNELLTFESMSK</sequence>
<dbReference type="GO" id="GO:0003677">
    <property type="term" value="F:DNA binding"/>
    <property type="evidence" value="ECO:0007669"/>
    <property type="project" value="UniProtKB-KW"/>
</dbReference>
<reference evidence="4" key="1">
    <citation type="submission" date="2017-02" db="EMBL/GenBank/DDBJ databases">
        <authorList>
            <person name="Varghese N."/>
            <person name="Submissions S."/>
        </authorList>
    </citation>
    <scope>NUCLEOTIDE SEQUENCE [LARGE SCALE GENOMIC DNA]</scope>
    <source>
        <strain evidence="4">DSM 24091</strain>
    </source>
</reference>
<dbReference type="RefSeq" id="WP_079642636.1">
    <property type="nucleotide sequence ID" value="NZ_FUZF01000005.1"/>
</dbReference>
<dbReference type="SMART" id="SM00530">
    <property type="entry name" value="HTH_XRE"/>
    <property type="match status" value="1"/>
</dbReference>
<organism evidence="3 4">
    <name type="scientific">Sphingobacterium nematocida</name>
    <dbReference type="NCBI Taxonomy" id="1513896"/>
    <lineage>
        <taxon>Bacteria</taxon>
        <taxon>Pseudomonadati</taxon>
        <taxon>Bacteroidota</taxon>
        <taxon>Sphingobacteriia</taxon>
        <taxon>Sphingobacteriales</taxon>
        <taxon>Sphingobacteriaceae</taxon>
        <taxon>Sphingobacterium</taxon>
    </lineage>
</organism>
<dbReference type="PANTHER" id="PTHR46797:SF1">
    <property type="entry name" value="METHYLPHOSPHONATE SYNTHASE"/>
    <property type="match status" value="1"/>
</dbReference>
<dbReference type="GO" id="GO:0005829">
    <property type="term" value="C:cytosol"/>
    <property type="evidence" value="ECO:0007669"/>
    <property type="project" value="TreeGrafter"/>
</dbReference>
<dbReference type="EMBL" id="FUZF01000005">
    <property type="protein sequence ID" value="SKB64830.1"/>
    <property type="molecule type" value="Genomic_DNA"/>
</dbReference>
<gene>
    <name evidence="3" type="ORF">SAMN05660841_01682</name>
</gene>
<dbReference type="OrthoDB" id="2902336at2"/>
<dbReference type="InterPro" id="IPR050807">
    <property type="entry name" value="TransReg_Diox_bact_type"/>
</dbReference>
<name>A0A1T5D036_9SPHI</name>
<keyword evidence="1" id="KW-0238">DNA-binding</keyword>
<evidence type="ECO:0000256" key="1">
    <source>
        <dbReference type="ARBA" id="ARBA00023125"/>
    </source>
</evidence>
<evidence type="ECO:0000259" key="2">
    <source>
        <dbReference type="PROSITE" id="PS50943"/>
    </source>
</evidence>
<dbReference type="AlphaFoldDB" id="A0A1T5D036"/>
<dbReference type="Pfam" id="PF01381">
    <property type="entry name" value="HTH_3"/>
    <property type="match status" value="1"/>
</dbReference>
<dbReference type="PROSITE" id="PS50943">
    <property type="entry name" value="HTH_CROC1"/>
    <property type="match status" value="1"/>
</dbReference>
<dbReference type="GO" id="GO:0003700">
    <property type="term" value="F:DNA-binding transcription factor activity"/>
    <property type="evidence" value="ECO:0007669"/>
    <property type="project" value="TreeGrafter"/>
</dbReference>
<dbReference type="SUPFAM" id="SSF47413">
    <property type="entry name" value="lambda repressor-like DNA-binding domains"/>
    <property type="match status" value="1"/>
</dbReference>
<evidence type="ECO:0000313" key="3">
    <source>
        <dbReference type="EMBL" id="SKB64830.1"/>
    </source>
</evidence>
<protein>
    <submittedName>
        <fullName evidence="3">Helix-turn-helix</fullName>
    </submittedName>
</protein>
<dbReference type="CDD" id="cd00093">
    <property type="entry name" value="HTH_XRE"/>
    <property type="match status" value="1"/>
</dbReference>
<feature type="domain" description="HTH cro/C1-type" evidence="2">
    <location>
        <begin position="20"/>
        <end position="71"/>
    </location>
</feature>
<keyword evidence="4" id="KW-1185">Reference proteome</keyword>
<evidence type="ECO:0000313" key="4">
    <source>
        <dbReference type="Proteomes" id="UP000190150"/>
    </source>
</evidence>